<feature type="transmembrane region" description="Helical" evidence="19">
    <location>
        <begin position="82"/>
        <end position="100"/>
    </location>
</feature>
<evidence type="ECO:0000256" key="19">
    <source>
        <dbReference type="SAM" id="Phobius"/>
    </source>
</evidence>
<dbReference type="GO" id="GO:0016024">
    <property type="term" value="P:CDP-diacylglycerol biosynthetic process"/>
    <property type="evidence" value="ECO:0007669"/>
    <property type="project" value="UniProtKB-UniPathway"/>
</dbReference>
<dbReference type="EC" id="2.7.7.41" evidence="6 18"/>
<evidence type="ECO:0000256" key="9">
    <source>
        <dbReference type="ARBA" id="ARBA00022516"/>
    </source>
</evidence>
<dbReference type="PANTHER" id="PTHR46382:SF1">
    <property type="entry name" value="PHOSPHATIDATE CYTIDYLYLTRANSFERASE"/>
    <property type="match status" value="1"/>
</dbReference>
<comment type="catalytic activity">
    <reaction evidence="1 18">
        <text>a 1,2-diacyl-sn-glycero-3-phosphate + CTP + H(+) = a CDP-1,2-diacyl-sn-glycerol + diphosphate</text>
        <dbReference type="Rhea" id="RHEA:16229"/>
        <dbReference type="ChEBI" id="CHEBI:15378"/>
        <dbReference type="ChEBI" id="CHEBI:33019"/>
        <dbReference type="ChEBI" id="CHEBI:37563"/>
        <dbReference type="ChEBI" id="CHEBI:58332"/>
        <dbReference type="ChEBI" id="CHEBI:58608"/>
        <dbReference type="EC" id="2.7.7.41"/>
    </reaction>
</comment>
<organism evidence="20 21">
    <name type="scientific">Jonquetella anthropi DSM 22815</name>
    <dbReference type="NCBI Taxonomy" id="885272"/>
    <lineage>
        <taxon>Bacteria</taxon>
        <taxon>Thermotogati</taxon>
        <taxon>Synergistota</taxon>
        <taxon>Synergistia</taxon>
        <taxon>Synergistales</taxon>
        <taxon>Dethiosulfovibrionaceae</taxon>
        <taxon>Jonquetella</taxon>
    </lineage>
</organism>
<feature type="transmembrane region" description="Helical" evidence="19">
    <location>
        <begin position="33"/>
        <end position="50"/>
    </location>
</feature>
<keyword evidence="8" id="KW-1003">Cell membrane</keyword>
<feature type="transmembrane region" description="Helical" evidence="19">
    <location>
        <begin position="139"/>
        <end position="161"/>
    </location>
</feature>
<dbReference type="Proteomes" id="UP000003806">
    <property type="component" value="Chromosome"/>
</dbReference>
<name>H0UK73_9BACT</name>
<evidence type="ECO:0000313" key="20">
    <source>
        <dbReference type="EMBL" id="EHM13082.1"/>
    </source>
</evidence>
<feature type="transmembrane region" description="Helical" evidence="19">
    <location>
        <begin position="57"/>
        <end position="76"/>
    </location>
</feature>
<feature type="transmembrane region" description="Helical" evidence="19">
    <location>
        <begin position="207"/>
        <end position="229"/>
    </location>
</feature>
<dbReference type="OrthoDB" id="9799199at2"/>
<feature type="transmembrane region" description="Helical" evidence="19">
    <location>
        <begin position="112"/>
        <end position="133"/>
    </location>
</feature>
<comment type="similarity">
    <text evidence="5 18">Belongs to the CDS family.</text>
</comment>
<dbReference type="GO" id="GO:0005886">
    <property type="term" value="C:plasma membrane"/>
    <property type="evidence" value="ECO:0007669"/>
    <property type="project" value="UniProtKB-SubCell"/>
</dbReference>
<keyword evidence="11 18" id="KW-0812">Transmembrane</keyword>
<comment type="subcellular location">
    <subcellularLocation>
        <location evidence="2">Cell membrane</location>
        <topology evidence="2">Multi-pass membrane protein</topology>
    </subcellularLocation>
</comment>
<keyword evidence="9" id="KW-0444">Lipid biosynthesis</keyword>
<evidence type="ECO:0000256" key="10">
    <source>
        <dbReference type="ARBA" id="ARBA00022679"/>
    </source>
</evidence>
<keyword evidence="15 19" id="KW-0472">Membrane</keyword>
<dbReference type="RefSeq" id="WP_008520975.1">
    <property type="nucleotide sequence ID" value="NZ_CM001376.1"/>
</dbReference>
<dbReference type="HOGENOM" id="CLU_037294_3_3_0"/>
<evidence type="ECO:0000256" key="12">
    <source>
        <dbReference type="ARBA" id="ARBA00022695"/>
    </source>
</evidence>
<keyword evidence="12 18" id="KW-0548">Nucleotidyltransferase</keyword>
<evidence type="ECO:0000256" key="1">
    <source>
        <dbReference type="ARBA" id="ARBA00001698"/>
    </source>
</evidence>
<evidence type="ECO:0000256" key="2">
    <source>
        <dbReference type="ARBA" id="ARBA00004651"/>
    </source>
</evidence>
<keyword evidence="13 19" id="KW-1133">Transmembrane helix</keyword>
<accession>H0UK73</accession>
<evidence type="ECO:0000256" key="6">
    <source>
        <dbReference type="ARBA" id="ARBA00012487"/>
    </source>
</evidence>
<comment type="pathway">
    <text evidence="4">Lipid metabolism.</text>
</comment>
<evidence type="ECO:0000256" key="17">
    <source>
        <dbReference type="ARBA" id="ARBA00023264"/>
    </source>
</evidence>
<gene>
    <name evidence="20" type="ORF">JonanDRAFT_0696</name>
</gene>
<evidence type="ECO:0000256" key="7">
    <source>
        <dbReference type="ARBA" id="ARBA00019373"/>
    </source>
</evidence>
<dbReference type="AlphaFoldDB" id="H0UK73"/>
<proteinExistence type="inferred from homology"/>
<reference evidence="20 21" key="1">
    <citation type="submission" date="2011-11" db="EMBL/GenBank/DDBJ databases">
        <title>The Noncontiguous Finished genome of Jonquetella anthropi DSM 22815.</title>
        <authorList>
            <consortium name="US DOE Joint Genome Institute (JGI-PGF)"/>
            <person name="Lucas S."/>
            <person name="Copeland A."/>
            <person name="Lapidus A."/>
            <person name="Glavina del Rio T."/>
            <person name="Dalin E."/>
            <person name="Tice H."/>
            <person name="Bruce D."/>
            <person name="Goodwin L."/>
            <person name="Pitluck S."/>
            <person name="Peters L."/>
            <person name="Mikhailova N."/>
            <person name="Held B."/>
            <person name="Kyrpides N."/>
            <person name="Mavromatis K."/>
            <person name="Ivanova N."/>
            <person name="Markowitz V."/>
            <person name="Cheng J.-F."/>
            <person name="Hugenholtz P."/>
            <person name="Woyke T."/>
            <person name="Wu D."/>
            <person name="Gronow S."/>
            <person name="Wellnitz S."/>
            <person name="Brambilla E."/>
            <person name="Klenk H.-P."/>
            <person name="Eisen J.A."/>
        </authorList>
    </citation>
    <scope>NUCLEOTIDE SEQUENCE [LARGE SCALE GENOMIC DNA]</scope>
    <source>
        <strain evidence="20 21">DSM 22815</strain>
    </source>
</reference>
<dbReference type="PANTHER" id="PTHR46382">
    <property type="entry name" value="PHOSPHATIDATE CYTIDYLYLTRANSFERASE"/>
    <property type="match status" value="1"/>
</dbReference>
<dbReference type="EMBL" id="CM001376">
    <property type="protein sequence ID" value="EHM13082.1"/>
    <property type="molecule type" value="Genomic_DNA"/>
</dbReference>
<dbReference type="UniPathway" id="UPA00557">
    <property type="reaction ID" value="UER00614"/>
</dbReference>
<dbReference type="GO" id="GO:0004605">
    <property type="term" value="F:phosphatidate cytidylyltransferase activity"/>
    <property type="evidence" value="ECO:0007669"/>
    <property type="project" value="UniProtKB-EC"/>
</dbReference>
<evidence type="ECO:0000256" key="3">
    <source>
        <dbReference type="ARBA" id="ARBA00005119"/>
    </source>
</evidence>
<evidence type="ECO:0000256" key="15">
    <source>
        <dbReference type="ARBA" id="ARBA00023136"/>
    </source>
</evidence>
<evidence type="ECO:0000256" key="18">
    <source>
        <dbReference type="RuleBase" id="RU003938"/>
    </source>
</evidence>
<evidence type="ECO:0000313" key="21">
    <source>
        <dbReference type="Proteomes" id="UP000003806"/>
    </source>
</evidence>
<evidence type="ECO:0000256" key="16">
    <source>
        <dbReference type="ARBA" id="ARBA00023209"/>
    </source>
</evidence>
<dbReference type="Pfam" id="PF01148">
    <property type="entry name" value="CTP_transf_1"/>
    <property type="match status" value="1"/>
</dbReference>
<keyword evidence="10 18" id="KW-0808">Transferase</keyword>
<evidence type="ECO:0000256" key="13">
    <source>
        <dbReference type="ARBA" id="ARBA00022989"/>
    </source>
</evidence>
<dbReference type="InterPro" id="IPR000374">
    <property type="entry name" value="PC_trans"/>
</dbReference>
<keyword evidence="16" id="KW-0594">Phospholipid biosynthesis</keyword>
<keyword evidence="14" id="KW-0443">Lipid metabolism</keyword>
<comment type="pathway">
    <text evidence="3 18">Phospholipid metabolism; CDP-diacylglycerol biosynthesis; CDP-diacylglycerol from sn-glycerol 3-phosphate: step 3/3.</text>
</comment>
<keyword evidence="21" id="KW-1185">Reference proteome</keyword>
<dbReference type="STRING" id="885272.JonanDRAFT_0696"/>
<evidence type="ECO:0000256" key="4">
    <source>
        <dbReference type="ARBA" id="ARBA00005189"/>
    </source>
</evidence>
<feature type="transmembrane region" description="Helical" evidence="19">
    <location>
        <begin position="9"/>
        <end position="27"/>
    </location>
</feature>
<evidence type="ECO:0000256" key="11">
    <source>
        <dbReference type="ARBA" id="ARBA00022692"/>
    </source>
</evidence>
<sequence length="270" mass="29199">MGQSFSTNLIYRACTGAILVGVLLGGLFLGGPWWQLLCMLIALASLWEFYSLMRNQHTFPVIVGIAAACYILLTAYRPNWGMVVFALVLSVFVTFLIELIKREFTGESSGADSCGVILMGLVYVVIPWSLMIGLRATPYGHIATLTLFLCTWSCDVFAYLIGSRWGAHHPVCSVSPHKSTEGFIGGALASVLCSALCAFFLKVQPLPFVIIGVVCGTLGQFGDLVESLIKREMGVKDSGNLLPGHGGFLDRFDSILLSGAVTTLIWGYLL</sequence>
<dbReference type="eggNOG" id="COG4589">
    <property type="taxonomic scope" value="Bacteria"/>
</dbReference>
<evidence type="ECO:0000256" key="8">
    <source>
        <dbReference type="ARBA" id="ARBA00022475"/>
    </source>
</evidence>
<protein>
    <recommendedName>
        <fullName evidence="7 18">Phosphatidate cytidylyltransferase</fullName>
        <ecNumber evidence="6 18">2.7.7.41</ecNumber>
    </recommendedName>
</protein>
<dbReference type="PROSITE" id="PS01315">
    <property type="entry name" value="CDS"/>
    <property type="match status" value="1"/>
</dbReference>
<evidence type="ECO:0000256" key="5">
    <source>
        <dbReference type="ARBA" id="ARBA00010185"/>
    </source>
</evidence>
<feature type="transmembrane region" description="Helical" evidence="19">
    <location>
        <begin position="182"/>
        <end position="201"/>
    </location>
</feature>
<keyword evidence="17" id="KW-1208">Phospholipid metabolism</keyword>
<evidence type="ECO:0000256" key="14">
    <source>
        <dbReference type="ARBA" id="ARBA00023098"/>
    </source>
</evidence>